<dbReference type="PROSITE" id="PS52015">
    <property type="entry name" value="TONB_CTD"/>
    <property type="match status" value="1"/>
</dbReference>
<keyword evidence="5" id="KW-0997">Cell inner membrane</keyword>
<dbReference type="SUPFAM" id="SSF74653">
    <property type="entry name" value="TolA/TonB C-terminal domain"/>
    <property type="match status" value="1"/>
</dbReference>
<dbReference type="EMBL" id="JRAI01000015">
    <property type="protein sequence ID" value="KGN87252.1"/>
    <property type="molecule type" value="Genomic_DNA"/>
</dbReference>
<dbReference type="Pfam" id="PF05569">
    <property type="entry name" value="Peptidase_M56"/>
    <property type="match status" value="1"/>
</dbReference>
<organism evidence="13 14">
    <name type="scientific">Porphyromonas gulae</name>
    <dbReference type="NCBI Taxonomy" id="111105"/>
    <lineage>
        <taxon>Bacteria</taxon>
        <taxon>Pseudomonadati</taxon>
        <taxon>Bacteroidota</taxon>
        <taxon>Bacteroidia</taxon>
        <taxon>Bacteroidales</taxon>
        <taxon>Porphyromonadaceae</taxon>
        <taxon>Porphyromonas</taxon>
    </lineage>
</organism>
<evidence type="ECO:0000313" key="14">
    <source>
        <dbReference type="Proteomes" id="UP000030130"/>
    </source>
</evidence>
<feature type="transmembrane region" description="Helical" evidence="11">
    <location>
        <begin position="100"/>
        <end position="122"/>
    </location>
</feature>
<evidence type="ECO:0000256" key="1">
    <source>
        <dbReference type="ARBA" id="ARBA00004383"/>
    </source>
</evidence>
<evidence type="ECO:0000256" key="11">
    <source>
        <dbReference type="SAM" id="Phobius"/>
    </source>
</evidence>
<comment type="similarity">
    <text evidence="2">Belongs to the TonB family.</text>
</comment>
<dbReference type="PANTHER" id="PTHR33446:SF2">
    <property type="entry name" value="PROTEIN TONB"/>
    <property type="match status" value="1"/>
</dbReference>
<feature type="transmembrane region" description="Helical" evidence="11">
    <location>
        <begin position="6"/>
        <end position="26"/>
    </location>
</feature>
<dbReference type="GO" id="GO:0015031">
    <property type="term" value="P:protein transport"/>
    <property type="evidence" value="ECO:0007669"/>
    <property type="project" value="UniProtKB-KW"/>
</dbReference>
<feature type="domain" description="TonB C-terminal" evidence="12">
    <location>
        <begin position="348"/>
        <end position="438"/>
    </location>
</feature>
<keyword evidence="8 11" id="KW-1133">Transmembrane helix</keyword>
<feature type="transmembrane region" description="Helical" evidence="11">
    <location>
        <begin position="38"/>
        <end position="57"/>
    </location>
</feature>
<dbReference type="InterPro" id="IPR008756">
    <property type="entry name" value="Peptidase_M56"/>
</dbReference>
<dbReference type="PANTHER" id="PTHR33446">
    <property type="entry name" value="PROTEIN TONB-RELATED"/>
    <property type="match status" value="1"/>
</dbReference>
<feature type="transmembrane region" description="Helical" evidence="11">
    <location>
        <begin position="279"/>
        <end position="299"/>
    </location>
</feature>
<dbReference type="InterPro" id="IPR051045">
    <property type="entry name" value="TonB-dependent_transducer"/>
</dbReference>
<dbReference type="CDD" id="cd07341">
    <property type="entry name" value="M56_BlaR1_MecR1_like"/>
    <property type="match status" value="1"/>
</dbReference>
<keyword evidence="9 11" id="KW-0472">Membrane</keyword>
<dbReference type="GO" id="GO:0031992">
    <property type="term" value="F:energy transducer activity"/>
    <property type="evidence" value="ECO:0007669"/>
    <property type="project" value="TreeGrafter"/>
</dbReference>
<dbReference type="OrthoDB" id="9814002at2"/>
<keyword evidence="7" id="KW-0653">Protein transport</keyword>
<comment type="caution">
    <text evidence="13">The sequence shown here is derived from an EMBL/GenBank/DDBJ whole genome shotgun (WGS) entry which is preliminary data.</text>
</comment>
<comment type="subcellular location">
    <subcellularLocation>
        <location evidence="1">Cell inner membrane</location>
        <topology evidence="1">Single-pass membrane protein</topology>
        <orientation evidence="1">Periplasmic side</orientation>
    </subcellularLocation>
</comment>
<keyword evidence="4" id="KW-1003">Cell membrane</keyword>
<keyword evidence="3" id="KW-0813">Transport</keyword>
<proteinExistence type="inferred from homology"/>
<feature type="transmembrane region" description="Helical" evidence="11">
    <location>
        <begin position="240"/>
        <end position="258"/>
    </location>
</feature>
<dbReference type="FunFam" id="3.30.1150.10:FF:000002">
    <property type="entry name" value="Energy transducer TonB"/>
    <property type="match status" value="1"/>
</dbReference>
<evidence type="ECO:0000256" key="5">
    <source>
        <dbReference type="ARBA" id="ARBA00022519"/>
    </source>
</evidence>
<evidence type="ECO:0000256" key="7">
    <source>
        <dbReference type="ARBA" id="ARBA00022927"/>
    </source>
</evidence>
<evidence type="ECO:0000256" key="9">
    <source>
        <dbReference type="ARBA" id="ARBA00023136"/>
    </source>
</evidence>
<name>A0A0A2FB03_9PORP</name>
<dbReference type="AlphaFoldDB" id="A0A0A2FB03"/>
<evidence type="ECO:0000256" key="10">
    <source>
        <dbReference type="SAM" id="MobiDB-lite"/>
    </source>
</evidence>
<evidence type="ECO:0000256" key="2">
    <source>
        <dbReference type="ARBA" id="ARBA00006555"/>
    </source>
</evidence>
<dbReference type="Pfam" id="PF03544">
    <property type="entry name" value="TonB_C"/>
    <property type="match status" value="1"/>
</dbReference>
<dbReference type="STRING" id="111105.HR09_03010"/>
<gene>
    <name evidence="13" type="ORF">HR08_02305</name>
</gene>
<evidence type="ECO:0000256" key="3">
    <source>
        <dbReference type="ARBA" id="ARBA00022448"/>
    </source>
</evidence>
<reference evidence="13 14" key="1">
    <citation type="submission" date="2014-08" db="EMBL/GenBank/DDBJ databases">
        <title>Porphyromonas gulae strain:COT-052_OH1451 Genome sequencing.</title>
        <authorList>
            <person name="Wallis C."/>
            <person name="Deusch O."/>
            <person name="O'Flynn C."/>
            <person name="Davis I."/>
            <person name="Jospin G."/>
            <person name="Darling A.E."/>
            <person name="Coil D.A."/>
            <person name="Alexiev A."/>
            <person name="Horsfall A."/>
            <person name="Kirkwood N."/>
            <person name="Harris S."/>
            <person name="Eisen J.A."/>
        </authorList>
    </citation>
    <scope>NUCLEOTIDE SEQUENCE [LARGE SCALE GENOMIC DNA]</scope>
    <source>
        <strain evidence="14">COT-052 OH1451</strain>
    </source>
</reference>
<dbReference type="GO" id="GO:0098797">
    <property type="term" value="C:plasma membrane protein complex"/>
    <property type="evidence" value="ECO:0007669"/>
    <property type="project" value="TreeGrafter"/>
</dbReference>
<dbReference type="NCBIfam" id="TIGR01352">
    <property type="entry name" value="tonB_Cterm"/>
    <property type="match status" value="1"/>
</dbReference>
<evidence type="ECO:0000256" key="6">
    <source>
        <dbReference type="ARBA" id="ARBA00022692"/>
    </source>
</evidence>
<dbReference type="RefSeq" id="WP_039420230.1">
    <property type="nucleotide sequence ID" value="NZ_JRAI01000015.1"/>
</dbReference>
<evidence type="ECO:0000259" key="12">
    <source>
        <dbReference type="PROSITE" id="PS52015"/>
    </source>
</evidence>
<keyword evidence="6 11" id="KW-0812">Transmembrane</keyword>
<sequence>MSYTLVLYMVVASLGLALFWIFERLMIHGNTHCRLRRAYYLGGFVSVAILPFLGYFLPSWPGLFVQNRSVGMEILRSIEIVLPEALVGTAGADSVSTVSLLVRSLFLAWLLGIGVLLIRFGIRLGSLLCLIRGAERAEIEGVPVYFAPRVRTPFSFRGRIYLPTDLRSYPSVRNILIHEQEHTRATHFVDLLIAEVACMLFWFNPFAWALKRDMQRNLEFLADRAVLLSGASRREYQYELLGFTMEVAAGPLCSSYNINDLKERIRMMNKTKSNRAAGARYLVALPLAALMLLSGKWLWAGNAVSEVREVVAAVASDPAPLSDAPDISLQQDEDPVYSEVDTPPSFPGGMSKLMHFLSKNLKYPEQSAKNGIEGKVVVSFIVEKDGRLTNIRVEKSVAPELDAEAVRVISVMPKWNPGKQKGKTVRTSVTQPVRFRVQ</sequence>
<dbReference type="Proteomes" id="UP000030130">
    <property type="component" value="Unassembled WGS sequence"/>
</dbReference>
<dbReference type="eggNOG" id="COG0810">
    <property type="taxonomic scope" value="Bacteria"/>
</dbReference>
<protein>
    <submittedName>
        <fullName evidence="13">Energy transducer TonB</fullName>
    </submittedName>
</protein>
<evidence type="ECO:0000256" key="8">
    <source>
        <dbReference type="ARBA" id="ARBA00022989"/>
    </source>
</evidence>
<feature type="transmembrane region" description="Helical" evidence="11">
    <location>
        <begin position="188"/>
        <end position="210"/>
    </location>
</feature>
<dbReference type="InterPro" id="IPR037682">
    <property type="entry name" value="TonB_C"/>
</dbReference>
<evidence type="ECO:0000256" key="4">
    <source>
        <dbReference type="ARBA" id="ARBA00022475"/>
    </source>
</evidence>
<feature type="region of interest" description="Disordered" evidence="10">
    <location>
        <begin position="318"/>
        <end position="342"/>
    </location>
</feature>
<dbReference type="GO" id="GO:0055085">
    <property type="term" value="P:transmembrane transport"/>
    <property type="evidence" value="ECO:0007669"/>
    <property type="project" value="InterPro"/>
</dbReference>
<evidence type="ECO:0000313" key="13">
    <source>
        <dbReference type="EMBL" id="KGN87252.1"/>
    </source>
</evidence>
<dbReference type="InterPro" id="IPR006260">
    <property type="entry name" value="TonB/TolA_C"/>
</dbReference>
<accession>A0A0A2FB03</accession>
<dbReference type="eggNOG" id="COG4219">
    <property type="taxonomic scope" value="Bacteria"/>
</dbReference>
<dbReference type="Gene3D" id="3.30.1150.10">
    <property type="match status" value="1"/>
</dbReference>